<proteinExistence type="predicted"/>
<comment type="caution">
    <text evidence="1">The sequence shown here is derived from an EMBL/GenBank/DDBJ whole genome shotgun (WGS) entry which is preliminary data.</text>
</comment>
<reference evidence="1 2" key="1">
    <citation type="journal article" date="2021" name="Nat. Plants">
        <title>The Taxus genome provides insights into paclitaxel biosynthesis.</title>
        <authorList>
            <person name="Xiong X."/>
            <person name="Gou J."/>
            <person name="Liao Q."/>
            <person name="Li Y."/>
            <person name="Zhou Q."/>
            <person name="Bi G."/>
            <person name="Li C."/>
            <person name="Du R."/>
            <person name="Wang X."/>
            <person name="Sun T."/>
            <person name="Guo L."/>
            <person name="Liang H."/>
            <person name="Lu P."/>
            <person name="Wu Y."/>
            <person name="Zhang Z."/>
            <person name="Ro D.K."/>
            <person name="Shang Y."/>
            <person name="Huang S."/>
            <person name="Yan J."/>
        </authorList>
    </citation>
    <scope>NUCLEOTIDE SEQUENCE [LARGE SCALE GENOMIC DNA]</scope>
    <source>
        <strain evidence="1">Ta-2019</strain>
    </source>
</reference>
<accession>A0AA38FYY9</accession>
<keyword evidence="2" id="KW-1185">Reference proteome</keyword>
<gene>
    <name evidence="1" type="ORF">KI387_028004</name>
</gene>
<feature type="non-terminal residue" evidence="1">
    <location>
        <position position="1"/>
    </location>
</feature>
<organism evidence="1 2">
    <name type="scientific">Taxus chinensis</name>
    <name type="common">Chinese yew</name>
    <name type="synonym">Taxus wallichiana var. chinensis</name>
    <dbReference type="NCBI Taxonomy" id="29808"/>
    <lineage>
        <taxon>Eukaryota</taxon>
        <taxon>Viridiplantae</taxon>
        <taxon>Streptophyta</taxon>
        <taxon>Embryophyta</taxon>
        <taxon>Tracheophyta</taxon>
        <taxon>Spermatophyta</taxon>
        <taxon>Pinopsida</taxon>
        <taxon>Pinidae</taxon>
        <taxon>Conifers II</taxon>
        <taxon>Cupressales</taxon>
        <taxon>Taxaceae</taxon>
        <taxon>Taxus</taxon>
    </lineage>
</organism>
<dbReference type="AlphaFoldDB" id="A0AA38FYY9"/>
<evidence type="ECO:0000313" key="2">
    <source>
        <dbReference type="Proteomes" id="UP000824469"/>
    </source>
</evidence>
<sequence length="56" mass="6449">VQARLARILGCKIKHFPDSYLGMPLTHKKLDFTVWNALLERVNSKLLSWKGLLISQ</sequence>
<feature type="non-terminal residue" evidence="1">
    <location>
        <position position="56"/>
    </location>
</feature>
<protein>
    <submittedName>
        <fullName evidence="1">Uncharacterized protein</fullName>
    </submittedName>
</protein>
<dbReference type="Proteomes" id="UP000824469">
    <property type="component" value="Unassembled WGS sequence"/>
</dbReference>
<dbReference type="EMBL" id="JAHRHJ020000006">
    <property type="protein sequence ID" value="KAH9312969.1"/>
    <property type="molecule type" value="Genomic_DNA"/>
</dbReference>
<name>A0AA38FYY9_TAXCH</name>
<evidence type="ECO:0000313" key="1">
    <source>
        <dbReference type="EMBL" id="KAH9312969.1"/>
    </source>
</evidence>